<gene>
    <name evidence="11" type="ORF">BJY01DRAFT_230469</name>
</gene>
<evidence type="ECO:0000256" key="7">
    <source>
        <dbReference type="ARBA" id="ARBA00023141"/>
    </source>
</evidence>
<evidence type="ECO:0000256" key="3">
    <source>
        <dbReference type="ARBA" id="ARBA00012043"/>
    </source>
</evidence>
<dbReference type="PANTHER" id="PTHR48077">
    <property type="entry name" value="TRYPTOPHAN SYNTHASE-RELATED"/>
    <property type="match status" value="1"/>
</dbReference>
<dbReference type="SUPFAM" id="SSF53686">
    <property type="entry name" value="Tryptophan synthase beta subunit-like PLP-dependent enzymes"/>
    <property type="match status" value="1"/>
</dbReference>
<evidence type="ECO:0000256" key="1">
    <source>
        <dbReference type="ARBA" id="ARBA00001933"/>
    </source>
</evidence>
<comment type="pathway">
    <text evidence="2">Amino-acid biosynthesis; L-tryptophan biosynthesis; L-tryptophan from chorismate: step 5/5.</text>
</comment>
<keyword evidence="8" id="KW-0456">Lyase</keyword>
<accession>A0ABR4I9T8</accession>
<evidence type="ECO:0000256" key="6">
    <source>
        <dbReference type="ARBA" id="ARBA00022898"/>
    </source>
</evidence>
<evidence type="ECO:0000313" key="12">
    <source>
        <dbReference type="Proteomes" id="UP001610446"/>
    </source>
</evidence>
<dbReference type="PANTHER" id="PTHR48077:SF2">
    <property type="entry name" value="TRYPTOPHAN SYNTHASE"/>
    <property type="match status" value="1"/>
</dbReference>
<evidence type="ECO:0000256" key="2">
    <source>
        <dbReference type="ARBA" id="ARBA00004733"/>
    </source>
</evidence>
<keyword evidence="6" id="KW-0663">Pyridoxal phosphate</keyword>
<dbReference type="Proteomes" id="UP001610446">
    <property type="component" value="Unassembled WGS sequence"/>
</dbReference>
<evidence type="ECO:0000313" key="11">
    <source>
        <dbReference type="EMBL" id="KAL2824441.1"/>
    </source>
</evidence>
<evidence type="ECO:0000256" key="4">
    <source>
        <dbReference type="ARBA" id="ARBA00022605"/>
    </source>
</evidence>
<sequence length="428" mass="46665">MKLTKCCLCKRCSEMVRRAPNRLEIRATLESNIAASALLPVSMGKSNTEQTFTSPRFAELMQDGLSCEGAMLGPDSDLRKRVTVDSHKNRRKFLFTLKFTPRPSYHFGDFGGQFAPELQMDALQNLSAAFAKAELDDAFWKSFFGYDIIRSSPLQLAKNLTRLGGGASIWLKREDLSDCGSENIRSIAGQILFAHRIGKTEIVTECGSARHGIACAKMCKLLGIPCTIFMGESDASRQAHGIRAIQFFGASVIPTRTDSGRGSLRCAINEALRYSICKIDSAYHVMCGPIGPHPVPTITRQFQSLLGKEVMFQITKMTGGRLPDTIICPVGTGSGAVGIFYPFIRHDTVRLVGIEAEGAAPLTHGSKGVLFGCKTYVLQDTEGQILQSCSASSDMNLPIAGPELANWKETERVTYITGTDSDALDGQR</sequence>
<dbReference type="InterPro" id="IPR036052">
    <property type="entry name" value="TrpB-like_PALP_sf"/>
</dbReference>
<dbReference type="InterPro" id="IPR023026">
    <property type="entry name" value="Trp_synth_beta/beta-like"/>
</dbReference>
<reference evidence="11 12" key="1">
    <citation type="submission" date="2024-07" db="EMBL/GenBank/DDBJ databases">
        <title>Section-level genome sequencing and comparative genomics of Aspergillus sections Usti and Cavernicolus.</title>
        <authorList>
            <consortium name="Lawrence Berkeley National Laboratory"/>
            <person name="Nybo J.L."/>
            <person name="Vesth T.C."/>
            <person name="Theobald S."/>
            <person name="Frisvad J.C."/>
            <person name="Larsen T.O."/>
            <person name="Kjaerboelling I."/>
            <person name="Rothschild-Mancinelli K."/>
            <person name="Lyhne E.K."/>
            <person name="Kogle M.E."/>
            <person name="Barry K."/>
            <person name="Clum A."/>
            <person name="Na H."/>
            <person name="Ledsgaard L."/>
            <person name="Lin J."/>
            <person name="Lipzen A."/>
            <person name="Kuo A."/>
            <person name="Riley R."/>
            <person name="Mondo S."/>
            <person name="Labutti K."/>
            <person name="Haridas S."/>
            <person name="Pangalinan J."/>
            <person name="Salamov A.A."/>
            <person name="Simmons B.A."/>
            <person name="Magnuson J.K."/>
            <person name="Chen J."/>
            <person name="Drula E."/>
            <person name="Henrissat B."/>
            <person name="Wiebenga A."/>
            <person name="Lubbers R.J."/>
            <person name="Gomes A.C."/>
            <person name="Makela M.R."/>
            <person name="Stajich J."/>
            <person name="Grigoriev I.V."/>
            <person name="Mortensen U.H."/>
            <person name="De Vries R.P."/>
            <person name="Baker S.E."/>
            <person name="Andersen M.R."/>
        </authorList>
    </citation>
    <scope>NUCLEOTIDE SEQUENCE [LARGE SCALE GENOMIC DNA]</scope>
    <source>
        <strain evidence="11 12">CBS 123904</strain>
    </source>
</reference>
<dbReference type="EC" id="4.2.1.20" evidence="3"/>
<name>A0ABR4I9T8_9EURO</name>
<keyword evidence="5" id="KW-0822">Tryptophan biosynthesis</keyword>
<evidence type="ECO:0000256" key="5">
    <source>
        <dbReference type="ARBA" id="ARBA00022822"/>
    </source>
</evidence>
<keyword evidence="12" id="KW-1185">Reference proteome</keyword>
<proteinExistence type="predicted"/>
<dbReference type="Pfam" id="PF00291">
    <property type="entry name" value="PALP"/>
    <property type="match status" value="1"/>
</dbReference>
<comment type="cofactor">
    <cofactor evidence="1">
        <name>pyridoxal 5'-phosphate</name>
        <dbReference type="ChEBI" id="CHEBI:597326"/>
    </cofactor>
</comment>
<dbReference type="InterPro" id="IPR001926">
    <property type="entry name" value="TrpB-like_PALP"/>
</dbReference>
<dbReference type="Gene3D" id="3.40.50.1100">
    <property type="match status" value="2"/>
</dbReference>
<evidence type="ECO:0000259" key="10">
    <source>
        <dbReference type="Pfam" id="PF00291"/>
    </source>
</evidence>
<organism evidence="11 12">
    <name type="scientific">Aspergillus pseudoustus</name>
    <dbReference type="NCBI Taxonomy" id="1810923"/>
    <lineage>
        <taxon>Eukaryota</taxon>
        <taxon>Fungi</taxon>
        <taxon>Dikarya</taxon>
        <taxon>Ascomycota</taxon>
        <taxon>Pezizomycotina</taxon>
        <taxon>Eurotiomycetes</taxon>
        <taxon>Eurotiomycetidae</taxon>
        <taxon>Eurotiales</taxon>
        <taxon>Aspergillaceae</taxon>
        <taxon>Aspergillus</taxon>
        <taxon>Aspergillus subgen. Nidulantes</taxon>
    </lineage>
</organism>
<evidence type="ECO:0000256" key="8">
    <source>
        <dbReference type="ARBA" id="ARBA00023239"/>
    </source>
</evidence>
<evidence type="ECO:0000256" key="9">
    <source>
        <dbReference type="ARBA" id="ARBA00049047"/>
    </source>
</evidence>
<keyword evidence="4" id="KW-0028">Amino-acid biosynthesis</keyword>
<keyword evidence="7" id="KW-0057">Aromatic amino acid biosynthesis</keyword>
<dbReference type="EMBL" id="JBFXLU010000558">
    <property type="protein sequence ID" value="KAL2824441.1"/>
    <property type="molecule type" value="Genomic_DNA"/>
</dbReference>
<feature type="non-terminal residue" evidence="11">
    <location>
        <position position="428"/>
    </location>
</feature>
<comment type="catalytic activity">
    <reaction evidence="9">
        <text>(1S,2R)-1-C-(indol-3-yl)glycerol 3-phosphate + L-serine = D-glyceraldehyde 3-phosphate + L-tryptophan + H2O</text>
        <dbReference type="Rhea" id="RHEA:10532"/>
        <dbReference type="ChEBI" id="CHEBI:15377"/>
        <dbReference type="ChEBI" id="CHEBI:33384"/>
        <dbReference type="ChEBI" id="CHEBI:57912"/>
        <dbReference type="ChEBI" id="CHEBI:58866"/>
        <dbReference type="ChEBI" id="CHEBI:59776"/>
        <dbReference type="EC" id="4.2.1.20"/>
    </reaction>
</comment>
<feature type="domain" description="Tryptophan synthase beta chain-like PALP" evidence="10">
    <location>
        <begin position="149"/>
        <end position="366"/>
    </location>
</feature>
<comment type="caution">
    <text evidence="11">The sequence shown here is derived from an EMBL/GenBank/DDBJ whole genome shotgun (WGS) entry which is preliminary data.</text>
</comment>
<protein>
    <recommendedName>
        <fullName evidence="3">tryptophan synthase</fullName>
        <ecNumber evidence="3">4.2.1.20</ecNumber>
    </recommendedName>
</protein>